<dbReference type="Gene3D" id="2.60.40.10">
    <property type="entry name" value="Immunoglobulins"/>
    <property type="match status" value="1"/>
</dbReference>
<accession>A0A3T1DEC6</accession>
<dbReference type="InterPro" id="IPR013783">
    <property type="entry name" value="Ig-like_fold"/>
</dbReference>
<dbReference type="Gene3D" id="1.50.10.10">
    <property type="match status" value="1"/>
</dbReference>
<evidence type="ECO:0000313" key="8">
    <source>
        <dbReference type="EMBL" id="BBI36516.1"/>
    </source>
</evidence>
<dbReference type="Pfam" id="PF08531">
    <property type="entry name" value="Bac_rhamnosid_N"/>
    <property type="match status" value="1"/>
</dbReference>
<feature type="domain" description="Alpha-L-rhamnosidase C-terminal" evidence="7">
    <location>
        <begin position="833"/>
        <end position="905"/>
    </location>
</feature>
<dbReference type="InterPro" id="IPR035398">
    <property type="entry name" value="Bac_rhamnosid_C"/>
</dbReference>
<keyword evidence="9" id="KW-1185">Reference proteome</keyword>
<dbReference type="Proteomes" id="UP000289856">
    <property type="component" value="Chromosome"/>
</dbReference>
<dbReference type="EC" id="3.2.1.40" evidence="2"/>
<dbReference type="InterPro" id="IPR016007">
    <property type="entry name" value="Alpha_rhamnosid"/>
</dbReference>
<dbReference type="PIRSF" id="PIRSF010631">
    <property type="entry name" value="A-rhamnsds"/>
    <property type="match status" value="1"/>
</dbReference>
<dbReference type="InterPro" id="IPR012341">
    <property type="entry name" value="6hp_glycosidase-like_sf"/>
</dbReference>
<dbReference type="InterPro" id="IPR008902">
    <property type="entry name" value="Rhamnosid_concanavalin"/>
</dbReference>
<evidence type="ECO:0000313" key="9">
    <source>
        <dbReference type="Proteomes" id="UP000289856"/>
    </source>
</evidence>
<dbReference type="InterPro" id="IPR008928">
    <property type="entry name" value="6-hairpin_glycosidase_sf"/>
</dbReference>
<dbReference type="Gene3D" id="2.60.420.10">
    <property type="entry name" value="Maltose phosphorylase, domain 3"/>
    <property type="match status" value="1"/>
</dbReference>
<keyword evidence="3" id="KW-0378">Hydrolase</keyword>
<evidence type="ECO:0000259" key="4">
    <source>
        <dbReference type="Pfam" id="PF05592"/>
    </source>
</evidence>
<dbReference type="Pfam" id="PF17389">
    <property type="entry name" value="Bac_rhamnosid6H"/>
    <property type="match status" value="1"/>
</dbReference>
<evidence type="ECO:0000259" key="7">
    <source>
        <dbReference type="Pfam" id="PF17390"/>
    </source>
</evidence>
<sequence length="944" mass="106628">MGEERDKMTISNELVVEGLRCESMFNPIGIDIAIPRFSWTLSSVRRGVSQTGYQIVVFDGEDVMWDTGKVLTDSSIHCEYAGPKLRSRCRYEWKVRVWDDQGETSPWSEVAFWEIGLLHPEDWVALWIEPEQQPVIEESRMDFYDRAKGLVLTDVGRLHPCPILRKHFKVGPGVKRARIYATAHGIYELELNGVRVGDQELAPEMTAYQAYLQYQTYDVTDVLTKGDHVIAATLADGWYAGRVGLMGDNCQYGNKLALLMQLEIDYADGRRQTVITDRGFKSNTGALVYSDLFIGERYDARLEIAGWSTTAYDDKNWQAVREVEHDRGCLIAAYGEPVRVMQEIEPITVLHTAKGETVVDLGQVIAGRVRMRVRGAAFGTEIKLEHGEVLDENGNFLCNIIGRYKDQTDIYVARGAEEEVYEPRFTFHGFRYVKVTGYPGTLDTADFTGVVLSSDLRPTGEFECSDERINQLQANIQWSQVGNMLSIPTDCPQRERAGWTGDIQVFAPTACFNRDVNSFLTRWLRNAAVEQREDGQVPIVVPYMKGYEEIVALMSTDSSAGWGDACIIVPWVLYERYGDMRVLQENYPMMAGWLNYIERSAYNGLPETDDGSMTPERRERQRYLLNTGFHFGDWLIPSMSVSKDGKGVDMMQSAFATKELVSTCFYAYSTQLMSQIAQLLGWNADAQRYAELNSKVRTAFAEEYLDESGRLKAHFQGIYVLALQMNMIPEDARSLVLNQLVTLIEENGNRLDTGFLSVPFLLDVLCDNGRSDVAYRLLYQTECPSWLYEVEKGATTIWEAWQAIMPDGKVTNVSYNHYAFGCVGDWLYRRVAGLDHALPGYKRIVIKPDLDCGLTYARAQYESVYGTIVTEWRLIGNQVIQMVKVPANTTAIVYLPGASLERLTEGGNPVKDHSGLKSVKVEDAAVVIEIGSGSYAFSFFRNDN</sequence>
<dbReference type="AlphaFoldDB" id="A0A3T1DEC6"/>
<dbReference type="InterPro" id="IPR035396">
    <property type="entry name" value="Bac_rhamnosid6H"/>
</dbReference>
<dbReference type="SUPFAM" id="SSF49265">
    <property type="entry name" value="Fibronectin type III"/>
    <property type="match status" value="1"/>
</dbReference>
<dbReference type="PANTHER" id="PTHR33307:SF6">
    <property type="entry name" value="ALPHA-RHAMNOSIDASE (EUROFUNG)-RELATED"/>
    <property type="match status" value="1"/>
</dbReference>
<gene>
    <name evidence="8" type="ORF">KCTCHS21_59150</name>
</gene>
<evidence type="ECO:0000256" key="1">
    <source>
        <dbReference type="ARBA" id="ARBA00001445"/>
    </source>
</evidence>
<protein>
    <recommendedName>
        <fullName evidence="2">alpha-L-rhamnosidase</fullName>
        <ecNumber evidence="2">3.2.1.40</ecNumber>
    </recommendedName>
</protein>
<dbReference type="SUPFAM" id="SSF48208">
    <property type="entry name" value="Six-hairpin glycosidases"/>
    <property type="match status" value="1"/>
</dbReference>
<reference evidence="8 9" key="1">
    <citation type="submission" date="2019-01" db="EMBL/GenBank/DDBJ databases">
        <title>Complete genome sequence of Cohnella hallensis HS21 isolated from Korean fir (Abies koreana) rhizospheric soil.</title>
        <authorList>
            <person name="Jiang L."/>
            <person name="Kang S.W."/>
            <person name="Kim S."/>
            <person name="Jung J."/>
            <person name="Kim C.Y."/>
            <person name="Kim D.H."/>
            <person name="Kim S.W."/>
            <person name="Lee J."/>
        </authorList>
    </citation>
    <scope>NUCLEOTIDE SEQUENCE [LARGE SCALE GENOMIC DNA]</scope>
    <source>
        <strain evidence="8 9">HS21</strain>
    </source>
</reference>
<feature type="domain" description="Alpha-L-rhamnosidase six-hairpin glycosidase" evidence="6">
    <location>
        <begin position="459"/>
        <end position="831"/>
    </location>
</feature>
<organism evidence="8 9">
    <name type="scientific">Cohnella abietis</name>
    <dbReference type="NCBI Taxonomy" id="2507935"/>
    <lineage>
        <taxon>Bacteria</taxon>
        <taxon>Bacillati</taxon>
        <taxon>Bacillota</taxon>
        <taxon>Bacilli</taxon>
        <taxon>Bacillales</taxon>
        <taxon>Paenibacillaceae</taxon>
        <taxon>Cohnella</taxon>
    </lineage>
</organism>
<dbReference type="InterPro" id="IPR013737">
    <property type="entry name" value="Bac_rhamnosid_N"/>
</dbReference>
<feature type="domain" description="Bacterial alpha-L-rhamnosidase N-terminal" evidence="5">
    <location>
        <begin position="174"/>
        <end position="342"/>
    </location>
</feature>
<name>A0A3T1DEC6_9BACL</name>
<comment type="catalytic activity">
    <reaction evidence="1">
        <text>Hydrolysis of terminal non-reducing alpha-L-rhamnose residues in alpha-L-rhamnosides.</text>
        <dbReference type="EC" id="3.2.1.40"/>
    </reaction>
</comment>
<dbReference type="GO" id="GO:0030596">
    <property type="term" value="F:alpha-L-rhamnosidase activity"/>
    <property type="evidence" value="ECO:0007669"/>
    <property type="project" value="UniProtKB-EC"/>
</dbReference>
<evidence type="ECO:0000259" key="5">
    <source>
        <dbReference type="Pfam" id="PF08531"/>
    </source>
</evidence>
<dbReference type="EMBL" id="AP019400">
    <property type="protein sequence ID" value="BBI36516.1"/>
    <property type="molecule type" value="Genomic_DNA"/>
</dbReference>
<evidence type="ECO:0000256" key="3">
    <source>
        <dbReference type="ARBA" id="ARBA00022801"/>
    </source>
</evidence>
<dbReference type="InterPro" id="IPR036116">
    <property type="entry name" value="FN3_sf"/>
</dbReference>
<dbReference type="Pfam" id="PF25788">
    <property type="entry name" value="Ig_Rha78A_N"/>
    <property type="match status" value="1"/>
</dbReference>
<dbReference type="KEGG" id="cohn:KCTCHS21_59150"/>
<evidence type="ECO:0000256" key="2">
    <source>
        <dbReference type="ARBA" id="ARBA00012652"/>
    </source>
</evidence>
<dbReference type="Pfam" id="PF05592">
    <property type="entry name" value="Bac_rhamnosid"/>
    <property type="match status" value="1"/>
</dbReference>
<proteinExistence type="predicted"/>
<evidence type="ECO:0000259" key="6">
    <source>
        <dbReference type="Pfam" id="PF17389"/>
    </source>
</evidence>
<dbReference type="GO" id="GO:0005975">
    <property type="term" value="P:carbohydrate metabolic process"/>
    <property type="evidence" value="ECO:0007669"/>
    <property type="project" value="InterPro"/>
</dbReference>
<feature type="domain" description="Alpha-L-rhamnosidase concanavalin-like" evidence="4">
    <location>
        <begin position="352"/>
        <end position="452"/>
    </location>
</feature>
<dbReference type="PANTHER" id="PTHR33307">
    <property type="entry name" value="ALPHA-RHAMNOSIDASE (EUROFUNG)"/>
    <property type="match status" value="1"/>
</dbReference>
<dbReference type="Gene3D" id="2.60.120.260">
    <property type="entry name" value="Galactose-binding domain-like"/>
    <property type="match status" value="2"/>
</dbReference>
<dbReference type="Pfam" id="PF17390">
    <property type="entry name" value="Bac_rhamnosid_C"/>
    <property type="match status" value="1"/>
</dbReference>